<proteinExistence type="predicted"/>
<dbReference type="EMBL" id="JAELUP010000033">
    <property type="protein sequence ID" value="MBJ6361586.1"/>
    <property type="molecule type" value="Genomic_DNA"/>
</dbReference>
<dbReference type="Proteomes" id="UP000640274">
    <property type="component" value="Unassembled WGS sequence"/>
</dbReference>
<evidence type="ECO:0000313" key="1">
    <source>
        <dbReference type="EMBL" id="MBJ6361586.1"/>
    </source>
</evidence>
<organism evidence="1 2">
    <name type="scientific">Paenibacillus roseus</name>
    <dbReference type="NCBI Taxonomy" id="2798579"/>
    <lineage>
        <taxon>Bacteria</taxon>
        <taxon>Bacillati</taxon>
        <taxon>Bacillota</taxon>
        <taxon>Bacilli</taxon>
        <taxon>Bacillales</taxon>
        <taxon>Paenibacillaceae</taxon>
        <taxon>Paenibacillus</taxon>
    </lineage>
</organism>
<name>A0A934MP17_9BACL</name>
<evidence type="ECO:0000313" key="2">
    <source>
        <dbReference type="Proteomes" id="UP000640274"/>
    </source>
</evidence>
<dbReference type="AlphaFoldDB" id="A0A934MP17"/>
<sequence length="71" mass="8307">MITDEQLNALRVQGTLVRVVRDYMEQNDVIGIVVAWSEDQVMVRKKSRRIVKLSRNYRYEPALEERSGPAE</sequence>
<dbReference type="RefSeq" id="WP_199019141.1">
    <property type="nucleotide sequence ID" value="NZ_JAELUP010000033.1"/>
</dbReference>
<gene>
    <name evidence="1" type="ORF">JFN88_09765</name>
</gene>
<keyword evidence="2" id="KW-1185">Reference proteome</keyword>
<reference evidence="1" key="1">
    <citation type="submission" date="2020-12" db="EMBL/GenBank/DDBJ databases">
        <authorList>
            <person name="Huq M.A."/>
        </authorList>
    </citation>
    <scope>NUCLEOTIDE SEQUENCE</scope>
    <source>
        <strain evidence="1">MAHUQ-46</strain>
    </source>
</reference>
<comment type="caution">
    <text evidence="1">The sequence shown here is derived from an EMBL/GenBank/DDBJ whole genome shotgun (WGS) entry which is preliminary data.</text>
</comment>
<protein>
    <submittedName>
        <fullName evidence="1">Uncharacterized protein</fullName>
    </submittedName>
</protein>
<accession>A0A934MP17</accession>